<sequence length="54" mass="5373">MNNTNLVIASFCAGVMLGVSGMIGGGIGVVVGIIGFVLGGALILGHMSIELDKR</sequence>
<protein>
    <submittedName>
        <fullName evidence="2">Uncharacterized protein</fullName>
    </submittedName>
</protein>
<gene>
    <name evidence="2" type="ORF">vBBcoS136_00230</name>
</gene>
<keyword evidence="3" id="KW-1185">Reference proteome</keyword>
<keyword evidence="1" id="KW-0812">Transmembrane</keyword>
<feature type="transmembrane region" description="Helical" evidence="1">
    <location>
        <begin position="31"/>
        <end position="49"/>
    </location>
</feature>
<proteinExistence type="predicted"/>
<keyword evidence="1" id="KW-1133">Transmembrane helix</keyword>
<dbReference type="EMBL" id="MH884508">
    <property type="protein sequence ID" value="AYP68344.1"/>
    <property type="molecule type" value="Genomic_DNA"/>
</dbReference>
<name>A0A3G3BVT4_9CAUD</name>
<evidence type="ECO:0000313" key="3">
    <source>
        <dbReference type="Proteomes" id="UP000274199"/>
    </source>
</evidence>
<organism evidence="2 3">
    <name type="scientific">Bacillus phage vB_BcoS-136</name>
    <dbReference type="NCBI Taxonomy" id="2419619"/>
    <lineage>
        <taxon>Viruses</taxon>
        <taxon>Duplodnaviria</taxon>
        <taxon>Heunggongvirae</taxon>
        <taxon>Uroviricota</taxon>
        <taxon>Caudoviricetes</taxon>
        <taxon>Heleneionescovirinae</taxon>
        <taxon>Kenyattavirus</taxon>
        <taxon>Kenyattavirus kv136</taxon>
    </lineage>
</organism>
<evidence type="ECO:0000313" key="2">
    <source>
        <dbReference type="EMBL" id="AYP68344.1"/>
    </source>
</evidence>
<keyword evidence="1" id="KW-0472">Membrane</keyword>
<reference evidence="2 3" key="1">
    <citation type="submission" date="2018-09" db="EMBL/GenBank/DDBJ databases">
        <title>Comparative Genomic Analysis of Eight Novel Haloalkaliphilic Bacteriophages from Lake Elmenteita, Kenya.</title>
        <authorList>
            <person name="Akhwale J.K."/>
        </authorList>
    </citation>
    <scope>NUCLEOTIDE SEQUENCE [LARGE SCALE GENOMIC DNA]</scope>
</reference>
<accession>A0A3G3BVT4</accession>
<evidence type="ECO:0000256" key="1">
    <source>
        <dbReference type="SAM" id="Phobius"/>
    </source>
</evidence>
<dbReference type="Proteomes" id="UP000274199">
    <property type="component" value="Segment"/>
</dbReference>